<proteinExistence type="predicted"/>
<dbReference type="InterPro" id="IPR008928">
    <property type="entry name" value="6-hairpin_glycosidase_sf"/>
</dbReference>
<dbReference type="Pfam" id="PF03190">
    <property type="entry name" value="Thioredox_DsbH"/>
    <property type="match status" value="1"/>
</dbReference>
<organism evidence="2 3">
    <name type="scientific">Labrys neptuniae</name>
    <dbReference type="NCBI Taxonomy" id="376174"/>
    <lineage>
        <taxon>Bacteria</taxon>
        <taxon>Pseudomonadati</taxon>
        <taxon>Pseudomonadota</taxon>
        <taxon>Alphaproteobacteria</taxon>
        <taxon>Hyphomicrobiales</taxon>
        <taxon>Xanthobacteraceae</taxon>
        <taxon>Labrys</taxon>
    </lineage>
</organism>
<dbReference type="InterPro" id="IPR036249">
    <property type="entry name" value="Thioredoxin-like_sf"/>
</dbReference>
<dbReference type="Gene3D" id="1.50.10.10">
    <property type="match status" value="1"/>
</dbReference>
<dbReference type="InterPro" id="IPR024705">
    <property type="entry name" value="Ssp411"/>
</dbReference>
<feature type="domain" description="Spermatogenesis-associated protein 20-like TRX" evidence="1">
    <location>
        <begin position="6"/>
        <end position="166"/>
    </location>
</feature>
<dbReference type="SUPFAM" id="SSF48208">
    <property type="entry name" value="Six-hairpin glycosidases"/>
    <property type="match status" value="1"/>
</dbReference>
<dbReference type="InterPro" id="IPR004879">
    <property type="entry name" value="Ssp411-like_TRX"/>
</dbReference>
<dbReference type="PANTHER" id="PTHR42899">
    <property type="entry name" value="SPERMATOGENESIS-ASSOCIATED PROTEIN 20"/>
    <property type="match status" value="1"/>
</dbReference>
<accession>A0ABV3PIN8</accession>
<dbReference type="SUPFAM" id="SSF52833">
    <property type="entry name" value="Thioredoxin-like"/>
    <property type="match status" value="1"/>
</dbReference>
<dbReference type="PIRSF" id="PIRSF006402">
    <property type="entry name" value="UCP006402_thioredoxin"/>
    <property type="match status" value="1"/>
</dbReference>
<dbReference type="CDD" id="cd02955">
    <property type="entry name" value="SSP411"/>
    <property type="match status" value="1"/>
</dbReference>
<dbReference type="Proteomes" id="UP001555786">
    <property type="component" value="Unassembled WGS sequence"/>
</dbReference>
<comment type="caution">
    <text evidence="2">The sequence shown here is derived from an EMBL/GenBank/DDBJ whole genome shotgun (WGS) entry which is preliminary data.</text>
</comment>
<gene>
    <name evidence="2" type="ORF">ABXS05_08145</name>
</gene>
<evidence type="ECO:0000313" key="3">
    <source>
        <dbReference type="Proteomes" id="UP001555786"/>
    </source>
</evidence>
<reference evidence="2 3" key="1">
    <citation type="submission" date="2024-07" db="EMBL/GenBank/DDBJ databases">
        <title>Description of Labrys sedimenti sp. nov., isolated from a diclofenac-degrading enrichment culture.</title>
        <authorList>
            <person name="Tancsics A."/>
            <person name="Csepanyi A."/>
        </authorList>
    </citation>
    <scope>NUCLEOTIDE SEQUENCE [LARGE SCALE GENOMIC DNA]</scope>
    <source>
        <strain evidence="2 3">LMG 23578</strain>
    </source>
</reference>
<dbReference type="InterPro" id="IPR012341">
    <property type="entry name" value="6hp_glycosidase-like_sf"/>
</dbReference>
<dbReference type="Gene3D" id="3.40.30.10">
    <property type="entry name" value="Glutaredoxin"/>
    <property type="match status" value="1"/>
</dbReference>
<dbReference type="RefSeq" id="WP_311934056.1">
    <property type="nucleotide sequence ID" value="NZ_JAVSCS010000005.1"/>
</dbReference>
<dbReference type="PANTHER" id="PTHR42899:SF1">
    <property type="entry name" value="SPERMATOGENESIS-ASSOCIATED PROTEIN 20"/>
    <property type="match status" value="1"/>
</dbReference>
<keyword evidence="3" id="KW-1185">Reference proteome</keyword>
<evidence type="ECO:0000313" key="2">
    <source>
        <dbReference type="EMBL" id="MEW9305502.1"/>
    </source>
</evidence>
<dbReference type="EMBL" id="JBFNQD010000002">
    <property type="protein sequence ID" value="MEW9305502.1"/>
    <property type="molecule type" value="Genomic_DNA"/>
</dbReference>
<evidence type="ECO:0000259" key="1">
    <source>
        <dbReference type="Pfam" id="PF03190"/>
    </source>
</evidence>
<protein>
    <submittedName>
        <fullName evidence="2">Thioredoxin domain-containing protein</fullName>
    </submittedName>
</protein>
<name>A0ABV3PIN8_9HYPH</name>
<sequence>MSTALQNNLAHETSPYLIQHAGNPVHWQPWGEEGLALARAQNKPILLSVGYAACHWCHVMAHESFENPDIAAVMNELFINIKVDREERPDIDQIYMTALHALGEQGGWPLTMFLTPGGEPFWGGTYFPPESRYGRPGFVDVLRAIAKAYHTDFERVGRNRQALLGVLNRIPQRGDRAFGADGLAQAIAALAGITDPVNGGTKGAPKFPNASYLELLWRGGPGSEARKLMLLTLERICQGGIRDHVGGGFARYSVDEYWLVPHFEKMLYDNAQLLELLALAWQETKRDLYRQAAIELVEWLQREMLAGDGQISNSLAFAASLDADSEGHEGRFYVWRPHELVEILGVDDAEFVAHTFDIADGGNWEGQSIPNRLGKDDLEPALEIGWQDLRPRLIAERAKRVAPARDDKVLADWNGLAIAALARASVTFDRPDWLALAQAAFRFVAESMADGPRLGHSWREGRLLKPGLASDLAAMIRAALALHEAGAGQAYLDRALGWAEAIERDYADAEGGGYFLTAEDAAALITRPRSTLDDAVPNANGIMADNLVRLAALTGEQRWLQRGDEMFTALSPAMAGNVFGHASLLNALDLRLHGLEIVVLGSGAAADQLYRSALDQPFPSRTILRAARIEELPAGHAVRQADAGGGPAAFVCSGQRCSLPVGDPAALAETIRSMRGA</sequence>